<proteinExistence type="predicted"/>
<dbReference type="Proteomes" id="UP000199622">
    <property type="component" value="Unassembled WGS sequence"/>
</dbReference>
<evidence type="ECO:0000313" key="3">
    <source>
        <dbReference type="EMBL" id="SEB49174.1"/>
    </source>
</evidence>
<organism evidence="3 4">
    <name type="scientific">Amycolatopsis tolypomycina</name>
    <dbReference type="NCBI Taxonomy" id="208445"/>
    <lineage>
        <taxon>Bacteria</taxon>
        <taxon>Bacillati</taxon>
        <taxon>Actinomycetota</taxon>
        <taxon>Actinomycetes</taxon>
        <taxon>Pseudonocardiales</taxon>
        <taxon>Pseudonocardiaceae</taxon>
        <taxon>Amycolatopsis</taxon>
    </lineage>
</organism>
<dbReference type="RefSeq" id="WP_091305729.1">
    <property type="nucleotide sequence ID" value="NZ_FNSO01000003.1"/>
</dbReference>
<name>A0A1H4JS60_9PSEU</name>
<evidence type="ECO:0000313" key="2">
    <source>
        <dbReference type="EMBL" id="SEB48633.1"/>
    </source>
</evidence>
<reference evidence="4" key="1">
    <citation type="submission" date="2016-10" db="EMBL/GenBank/DDBJ databases">
        <authorList>
            <person name="Varghese N."/>
            <person name="Submissions S."/>
        </authorList>
    </citation>
    <scope>NUCLEOTIDE SEQUENCE [LARGE SCALE GENOMIC DNA]</scope>
    <source>
        <strain evidence="4">DSM 44544</strain>
    </source>
</reference>
<evidence type="ECO:0000313" key="4">
    <source>
        <dbReference type="Proteomes" id="UP000199622"/>
    </source>
</evidence>
<protein>
    <submittedName>
        <fullName evidence="3">Uncharacterized protein</fullName>
    </submittedName>
</protein>
<gene>
    <name evidence="2" type="ORF">SAMN04489727_2121</name>
    <name evidence="3" type="ORF">SAMN04489727_2158</name>
</gene>
<dbReference type="AlphaFoldDB" id="A0A1H4JS60"/>
<accession>A0A1H4JS60</accession>
<evidence type="ECO:0000256" key="1">
    <source>
        <dbReference type="SAM" id="MobiDB-lite"/>
    </source>
</evidence>
<keyword evidence="4" id="KW-1185">Reference proteome</keyword>
<dbReference type="EMBL" id="FNSO01000003">
    <property type="protein sequence ID" value="SEB49174.1"/>
    <property type="molecule type" value="Genomic_DNA"/>
</dbReference>
<feature type="region of interest" description="Disordered" evidence="1">
    <location>
        <begin position="1"/>
        <end position="26"/>
    </location>
</feature>
<reference evidence="3" key="2">
    <citation type="submission" date="2016-10" db="EMBL/GenBank/DDBJ databases">
        <authorList>
            <person name="de Groot N.N."/>
        </authorList>
    </citation>
    <scope>NUCLEOTIDE SEQUENCE [LARGE SCALE GENOMIC DNA]</scope>
    <source>
        <strain evidence="3">DSM 44544</strain>
    </source>
</reference>
<sequence length="260" mass="29032">MTRTLTPPEDQQIPERWRRYPRTPVPPEQTTLTTVSLAMTVGTQPVAGETTAIPGVLLVPHVTGEPLRYTGNWRLVHAASGLCVCPAAPIAYAREVAQWYEQAGIDWDRPGAVIADDPATQRTYLALITDLQDARHEHRPLVYARTSWVPWPPQWRIWQDGKPDPGGFDTYADAAAMAECAGPGDGDAQIRRDTTSPGWALRCAAPSCRDRHAWFFDGWDAYTTPHVAGRNAIERDARAVGWREHDPQHWVCSTCTDQHH</sequence>
<dbReference type="STRING" id="208445.SAMN04489727_2121"/>
<dbReference type="OrthoDB" id="3687315at2"/>
<dbReference type="EMBL" id="FNSO01000003">
    <property type="protein sequence ID" value="SEB48633.1"/>
    <property type="molecule type" value="Genomic_DNA"/>
</dbReference>